<sequence length="135" mass="15485">MTTQMFVNLPVKDLNRSIEFFTKLDFEFDPQLSDEKGTCMIVNKESFVMLLTESFFKIFTTKQICDAKKSTEMAVSLSAESRERVDELVNKAKKAGGLEEGEPQDYGWMYGRSFEDPDGHIWAIFHMDESATSKD</sequence>
<dbReference type="Proteomes" id="UP001185015">
    <property type="component" value="Unassembled WGS sequence"/>
</dbReference>
<reference evidence="2 3" key="1">
    <citation type="submission" date="2023-07" db="EMBL/GenBank/DDBJ databases">
        <title>Genomic Encyclopedia of Type Strains, Phase IV (KMG-IV): sequencing the most valuable type-strain genomes for metagenomic binning, comparative biology and taxonomic classification.</title>
        <authorList>
            <person name="Goeker M."/>
        </authorList>
    </citation>
    <scope>NUCLEOTIDE SEQUENCE [LARGE SCALE GENOMIC DNA]</scope>
    <source>
        <strain evidence="2 3">DSM 17273</strain>
    </source>
</reference>
<dbReference type="InterPro" id="IPR029068">
    <property type="entry name" value="Glyas_Bleomycin-R_OHBP_Dase"/>
</dbReference>
<dbReference type="RefSeq" id="WP_270095495.1">
    <property type="nucleotide sequence ID" value="NZ_JAQFFK010000001.1"/>
</dbReference>
<protein>
    <submittedName>
        <fullName evidence="2">Lactoylglutathione lyase</fullName>
    </submittedName>
</protein>
<feature type="domain" description="VOC" evidence="1">
    <location>
        <begin position="2"/>
        <end position="127"/>
    </location>
</feature>
<evidence type="ECO:0000313" key="2">
    <source>
        <dbReference type="EMBL" id="MDR6223907.1"/>
    </source>
</evidence>
<name>A0AA90U1I5_9EURY</name>
<dbReference type="PROSITE" id="PS51819">
    <property type="entry name" value="VOC"/>
    <property type="match status" value="1"/>
</dbReference>
<dbReference type="SUPFAM" id="SSF54593">
    <property type="entry name" value="Glyoxalase/Bleomycin resistance protein/Dihydroxybiphenyl dioxygenase"/>
    <property type="match status" value="1"/>
</dbReference>
<organism evidence="2 3">
    <name type="scientific">Methanococcoides alaskense</name>
    <dbReference type="NCBI Taxonomy" id="325778"/>
    <lineage>
        <taxon>Archaea</taxon>
        <taxon>Methanobacteriati</taxon>
        <taxon>Methanobacteriota</taxon>
        <taxon>Stenosarchaea group</taxon>
        <taxon>Methanomicrobia</taxon>
        <taxon>Methanosarcinales</taxon>
        <taxon>Methanosarcinaceae</taxon>
        <taxon>Methanococcoides</taxon>
    </lineage>
</organism>
<dbReference type="EMBL" id="JAVDQI010000015">
    <property type="protein sequence ID" value="MDR6223907.1"/>
    <property type="molecule type" value="Genomic_DNA"/>
</dbReference>
<dbReference type="InterPro" id="IPR037523">
    <property type="entry name" value="VOC_core"/>
</dbReference>
<keyword evidence="3" id="KW-1185">Reference proteome</keyword>
<dbReference type="PANTHER" id="PTHR36503">
    <property type="entry name" value="BLR2520 PROTEIN"/>
    <property type="match status" value="1"/>
</dbReference>
<dbReference type="InterPro" id="IPR004360">
    <property type="entry name" value="Glyas_Fos-R_dOase_dom"/>
</dbReference>
<comment type="caution">
    <text evidence="2">The sequence shown here is derived from an EMBL/GenBank/DDBJ whole genome shotgun (WGS) entry which is preliminary data.</text>
</comment>
<gene>
    <name evidence="2" type="ORF">J2750_002388</name>
</gene>
<evidence type="ECO:0000259" key="1">
    <source>
        <dbReference type="PROSITE" id="PS51819"/>
    </source>
</evidence>
<evidence type="ECO:0000313" key="3">
    <source>
        <dbReference type="Proteomes" id="UP001185015"/>
    </source>
</evidence>
<dbReference type="AlphaFoldDB" id="A0AA90U1I5"/>
<dbReference type="Gene3D" id="3.10.180.10">
    <property type="entry name" value="2,3-Dihydroxybiphenyl 1,2-Dioxygenase, domain 1"/>
    <property type="match status" value="1"/>
</dbReference>
<dbReference type="Pfam" id="PF00903">
    <property type="entry name" value="Glyoxalase"/>
    <property type="match status" value="1"/>
</dbReference>
<accession>A0AA90U1I5</accession>
<proteinExistence type="predicted"/>
<keyword evidence="2" id="KW-0456">Lyase</keyword>
<dbReference type="PANTHER" id="PTHR36503:SF2">
    <property type="entry name" value="BLR2408 PROTEIN"/>
    <property type="match status" value="1"/>
</dbReference>
<dbReference type="GO" id="GO:0016829">
    <property type="term" value="F:lyase activity"/>
    <property type="evidence" value="ECO:0007669"/>
    <property type="project" value="UniProtKB-KW"/>
</dbReference>